<feature type="region of interest" description="Disordered" evidence="1">
    <location>
        <begin position="22"/>
        <end position="47"/>
    </location>
</feature>
<sequence length="205" mass="23079">MFESLKRRGYVADRKYEAGEISEKTGLQKQPDGSWRVPGQEKDYPEYKGKGQKAVDFLIRQKNGCVNGAFYRKDVGSIDIVYGEVHDPVKHTGYGLAHIIDKHGMNDVRKLGEAIEKGNLRNGTDGKLLIEHQDYRVVLSSEWKGKERKLVITGFTKLKKGNNPTVGAVKDYTAATSPKPTDTIARNAPEVKSIAEMWRMIKKEK</sequence>
<evidence type="ECO:0000256" key="1">
    <source>
        <dbReference type="SAM" id="MobiDB-lite"/>
    </source>
</evidence>
<proteinExistence type="predicted"/>
<dbReference type="Pfam" id="PF18809">
    <property type="entry name" value="PBECR1"/>
    <property type="match status" value="1"/>
</dbReference>
<organism evidence="3">
    <name type="scientific">Myoviridae sp. cttph48</name>
    <dbReference type="NCBI Taxonomy" id="2825196"/>
    <lineage>
        <taxon>Viruses</taxon>
        <taxon>Duplodnaviria</taxon>
        <taxon>Heunggongvirae</taxon>
        <taxon>Uroviricota</taxon>
        <taxon>Caudoviricetes</taxon>
    </lineage>
</organism>
<evidence type="ECO:0000313" key="3">
    <source>
        <dbReference type="EMBL" id="DAF87664.1"/>
    </source>
</evidence>
<reference evidence="3" key="1">
    <citation type="journal article" date="2021" name="Proc. Natl. Acad. Sci. U.S.A.">
        <title>A Catalog of Tens of Thousands of Viruses from Human Metagenomes Reveals Hidden Associations with Chronic Diseases.</title>
        <authorList>
            <person name="Tisza M.J."/>
            <person name="Buck C.B."/>
        </authorList>
    </citation>
    <scope>NUCLEOTIDE SEQUENCE</scope>
    <source>
        <strain evidence="3">Cttph48</strain>
    </source>
</reference>
<dbReference type="EMBL" id="BK015966">
    <property type="protein sequence ID" value="DAF87664.1"/>
    <property type="molecule type" value="Genomic_DNA"/>
</dbReference>
<feature type="domain" description="Phage-Barnase-EndoU-ColicinE5/D-RelE-like nuclease" evidence="2">
    <location>
        <begin position="69"/>
        <end position="159"/>
    </location>
</feature>
<dbReference type="InterPro" id="IPR041092">
    <property type="entry name" value="PBECR1"/>
</dbReference>
<accession>A0A8S5TZM2</accession>
<evidence type="ECO:0000259" key="2">
    <source>
        <dbReference type="Pfam" id="PF18809"/>
    </source>
</evidence>
<name>A0A8S5TZM2_9CAUD</name>
<protein>
    <submittedName>
        <fullName evidence="3">Crystallin beta/gamma motif-containing protein</fullName>
    </submittedName>
</protein>